<keyword evidence="3" id="KW-0963">Cytoplasm</keyword>
<evidence type="ECO:0000256" key="1">
    <source>
        <dbReference type="ARBA" id="ARBA00004323"/>
    </source>
</evidence>
<keyword evidence="6 9" id="KW-1133">Transmembrane helix</keyword>
<dbReference type="VEuPathDB" id="VectorBase:CSON013757"/>
<dbReference type="EMBL" id="UFQT01000707">
    <property type="protein sequence ID" value="SSX26677.1"/>
    <property type="molecule type" value="Genomic_DNA"/>
</dbReference>
<evidence type="ECO:0000256" key="5">
    <source>
        <dbReference type="ARBA" id="ARBA00022968"/>
    </source>
</evidence>
<evidence type="ECO:0000256" key="9">
    <source>
        <dbReference type="SAM" id="Phobius"/>
    </source>
</evidence>
<keyword evidence="4 9" id="KW-0812">Transmembrane</keyword>
<dbReference type="AlphaFoldDB" id="A0A336ME62"/>
<dbReference type="PANTHER" id="PTHR35259">
    <property type="entry name" value="BOMBESIN RECEPTOR-ACTIVATED PROTEIN C6ORF89"/>
    <property type="match status" value="1"/>
</dbReference>
<comment type="subcellular location">
    <subcellularLocation>
        <location evidence="2">Cytoplasm</location>
    </subcellularLocation>
    <subcellularLocation>
        <location evidence="1">Golgi apparatus membrane</location>
        <topology evidence="1">Single-pass type II membrane protein</topology>
    </subcellularLocation>
</comment>
<organism evidence="10">
    <name type="scientific">Culicoides sonorensis</name>
    <name type="common">Biting midge</name>
    <dbReference type="NCBI Taxonomy" id="179676"/>
    <lineage>
        <taxon>Eukaryota</taxon>
        <taxon>Metazoa</taxon>
        <taxon>Ecdysozoa</taxon>
        <taxon>Arthropoda</taxon>
        <taxon>Hexapoda</taxon>
        <taxon>Insecta</taxon>
        <taxon>Pterygota</taxon>
        <taxon>Neoptera</taxon>
        <taxon>Endopterygota</taxon>
        <taxon>Diptera</taxon>
        <taxon>Nematocera</taxon>
        <taxon>Chironomoidea</taxon>
        <taxon>Ceratopogonidae</taxon>
        <taxon>Ceratopogoninae</taxon>
        <taxon>Culicoides</taxon>
        <taxon>Monoculicoides</taxon>
    </lineage>
</organism>
<protein>
    <submittedName>
        <fullName evidence="10">CSON013757 protein</fullName>
    </submittedName>
</protein>
<dbReference type="InterPro" id="IPR038757">
    <property type="entry name" value="BRAP"/>
</dbReference>
<dbReference type="GO" id="GO:0000139">
    <property type="term" value="C:Golgi membrane"/>
    <property type="evidence" value="ECO:0007669"/>
    <property type="project" value="UniProtKB-SubCell"/>
</dbReference>
<evidence type="ECO:0000256" key="6">
    <source>
        <dbReference type="ARBA" id="ARBA00022989"/>
    </source>
</evidence>
<keyword evidence="5" id="KW-0735">Signal-anchor</keyword>
<evidence type="ECO:0000256" key="8">
    <source>
        <dbReference type="ARBA" id="ARBA00023136"/>
    </source>
</evidence>
<sequence length="346" mass="41063">MNLDVNFNNMSRRKALEKYVICINKLQEDAIRNHINEKTFQQHVIQQYRNDWSYKYLVFYKICSTCILKHLITYKLYFINFVLLLLLIFTIQIFKTEAHAFFIRTIQPFIYPFLKLCRKVAIPILYLLPKISLLYDETCFVSNPYFQTNNIKCDECQHINVLDLSGKSHLIDINNNFPFIITVDVEIISEQDFQQFLSENKDKTEIIRSLSDYFVSVFNNTNVTKNHKSWKCNTMQCARILKRLIPRPIDIPKEMSMGITRYLLFDTKDSQAYRIPDGDCDLSFARQVIGSRTFVLRPHPECGDICKKLTINLTEKHILFFNWWYYESISLPQYHSNSITYVGSYC</sequence>
<keyword evidence="8 9" id="KW-0472">Membrane</keyword>
<feature type="transmembrane region" description="Helical" evidence="9">
    <location>
        <begin position="76"/>
        <end position="94"/>
    </location>
</feature>
<evidence type="ECO:0000256" key="7">
    <source>
        <dbReference type="ARBA" id="ARBA00023034"/>
    </source>
</evidence>
<gene>
    <name evidence="10" type="primary">CSON013757</name>
</gene>
<keyword evidence="7" id="KW-0333">Golgi apparatus</keyword>
<accession>A0A336ME62</accession>
<dbReference type="OMA" id="GYLTSFC"/>
<evidence type="ECO:0000256" key="3">
    <source>
        <dbReference type="ARBA" id="ARBA00022490"/>
    </source>
</evidence>
<proteinExistence type="predicted"/>
<evidence type="ECO:0000256" key="2">
    <source>
        <dbReference type="ARBA" id="ARBA00004496"/>
    </source>
</evidence>
<reference evidence="10" key="1">
    <citation type="submission" date="2018-07" db="EMBL/GenBank/DDBJ databases">
        <authorList>
            <person name="Quirk P.G."/>
            <person name="Krulwich T.A."/>
        </authorList>
    </citation>
    <scope>NUCLEOTIDE SEQUENCE</scope>
</reference>
<evidence type="ECO:0000313" key="10">
    <source>
        <dbReference type="EMBL" id="SSX26677.1"/>
    </source>
</evidence>
<evidence type="ECO:0000256" key="4">
    <source>
        <dbReference type="ARBA" id="ARBA00022692"/>
    </source>
</evidence>
<name>A0A336ME62_CULSO</name>
<dbReference type="PANTHER" id="PTHR35259:SF1">
    <property type="entry name" value="BOMBESIN RECEPTOR-ACTIVATED PROTEIN C6ORF89"/>
    <property type="match status" value="1"/>
</dbReference>